<dbReference type="Gene3D" id="3.10.290.10">
    <property type="entry name" value="RNA-binding S4 domain"/>
    <property type="match status" value="1"/>
</dbReference>
<dbReference type="Gene3D" id="2.30.30.30">
    <property type="match status" value="1"/>
</dbReference>
<evidence type="ECO:0000313" key="4">
    <source>
        <dbReference type="Proteomes" id="UP000197679"/>
    </source>
</evidence>
<dbReference type="SUPFAM" id="SSF55174">
    <property type="entry name" value="Alpha-L RNA-binding motif"/>
    <property type="match status" value="1"/>
</dbReference>
<dbReference type="Proteomes" id="UP000197679">
    <property type="component" value="Chromosome"/>
</dbReference>
<organism evidence="3 4">
    <name type="scientific">Candidatus Mancarchaeum acidiphilum</name>
    <dbReference type="NCBI Taxonomy" id="1920749"/>
    <lineage>
        <taxon>Archaea</taxon>
        <taxon>Candidatus Micrarchaeota</taxon>
        <taxon>Candidatus Mancarchaeum</taxon>
    </lineage>
</organism>
<reference evidence="3 4" key="1">
    <citation type="journal article" date="2017" name="Nat. Commun.">
        <title>'ARMAN' archaea depend on association with euryarchaeal host in culture and in situ.</title>
        <authorList>
            <person name="Golyshina O."/>
            <person name="Toshchakov S."/>
            <person name="Makarova K."/>
            <person name="Gavrilov S."/>
            <person name="Korzhenkov A."/>
            <person name="La Cono V."/>
            <person name="Arcadi E."/>
            <person name="Nechitaylo T."/>
            <person name="Ferrer M."/>
            <person name="Kublanov I."/>
            <person name="Wolf Y."/>
            <person name="Yakimov M."/>
            <person name="Golyshin P."/>
            <person name="Slesarev A."/>
            <person name="Kozyavkin S."/>
        </authorList>
    </citation>
    <scope>NUCLEOTIDE SEQUENCE [LARGE SCALE GENOMIC DNA]</scope>
    <source>
        <strain evidence="3 4">Mia14</strain>
    </source>
</reference>
<dbReference type="InterPro" id="IPR036986">
    <property type="entry name" value="S4_RNA-bd_sf"/>
</dbReference>
<dbReference type="SMART" id="SM00363">
    <property type="entry name" value="S4"/>
    <property type="match status" value="1"/>
</dbReference>
<evidence type="ECO:0000313" key="3">
    <source>
        <dbReference type="EMBL" id="ASI13412.1"/>
    </source>
</evidence>
<keyword evidence="4" id="KW-1185">Reference proteome</keyword>
<gene>
    <name evidence="3" type="ORF">Mia14_0069</name>
</gene>
<dbReference type="CDD" id="cd00165">
    <property type="entry name" value="S4"/>
    <property type="match status" value="1"/>
</dbReference>
<evidence type="ECO:0000259" key="2">
    <source>
        <dbReference type="SMART" id="SM00363"/>
    </source>
</evidence>
<protein>
    <submittedName>
        <fullName evidence="3">30S ribosomal protein S4e</fullName>
    </submittedName>
</protein>
<dbReference type="EMBL" id="CP019964">
    <property type="protein sequence ID" value="ASI13412.1"/>
    <property type="molecule type" value="Genomic_DNA"/>
</dbReference>
<sequence length="227" mass="24767">MAKKGGTNHIKSLAAPEFFNISRKEETYVARPLPGRHNLYSVAPLEDSIKKLGYSDNYSDAAKVIKSGKIKVNGKTIKEKKFPIGLNDVISIGKANYLVSIDKFGHISFNETKAPEHFIYKVVGKDKFKGNKIRVRLNSGTVIDAGENAGKINPGDSVKIDSNNKIIEVIKMKKGAKCTVVSGVHVATSGSIEDIKPGNIHTGKVVIIKDDKGEIFETLEKNIITMS</sequence>
<dbReference type="Pfam" id="PF01479">
    <property type="entry name" value="S4"/>
    <property type="match status" value="1"/>
</dbReference>
<evidence type="ECO:0000256" key="1">
    <source>
        <dbReference type="PROSITE-ProRule" id="PRU00182"/>
    </source>
</evidence>
<dbReference type="InterPro" id="IPR000876">
    <property type="entry name" value="Ribosomal_eS4"/>
</dbReference>
<dbReference type="InterPro" id="IPR002942">
    <property type="entry name" value="S4_RNA-bd"/>
</dbReference>
<dbReference type="GO" id="GO:0003723">
    <property type="term" value="F:RNA binding"/>
    <property type="evidence" value="ECO:0007669"/>
    <property type="project" value="UniProtKB-KW"/>
</dbReference>
<proteinExistence type="predicted"/>
<keyword evidence="3" id="KW-0687">Ribonucleoprotein</keyword>
<dbReference type="PROSITE" id="PS50889">
    <property type="entry name" value="S4"/>
    <property type="match status" value="1"/>
</dbReference>
<dbReference type="GO" id="GO:0006412">
    <property type="term" value="P:translation"/>
    <property type="evidence" value="ECO:0007669"/>
    <property type="project" value="InterPro"/>
</dbReference>
<dbReference type="InterPro" id="IPR014722">
    <property type="entry name" value="Rib_uL2_dom2"/>
</dbReference>
<dbReference type="PANTHER" id="PTHR11581">
    <property type="entry name" value="30S/40S RIBOSOMAL PROTEIN S4"/>
    <property type="match status" value="1"/>
</dbReference>
<dbReference type="InterPro" id="IPR013843">
    <property type="entry name" value="Ribosomal_eS4_N"/>
</dbReference>
<keyword evidence="3" id="KW-0689">Ribosomal protein</keyword>
<dbReference type="GO" id="GO:0022627">
    <property type="term" value="C:cytosolic small ribosomal subunit"/>
    <property type="evidence" value="ECO:0007669"/>
    <property type="project" value="TreeGrafter"/>
</dbReference>
<accession>A0A218NLU0</accession>
<dbReference type="OrthoDB" id="372073at2157"/>
<dbReference type="AlphaFoldDB" id="A0A218NLU0"/>
<dbReference type="Pfam" id="PF08071">
    <property type="entry name" value="RS4NT"/>
    <property type="match status" value="1"/>
</dbReference>
<dbReference type="PANTHER" id="PTHR11581:SF0">
    <property type="entry name" value="SMALL RIBOSOMAL SUBUNIT PROTEIN ES4"/>
    <property type="match status" value="1"/>
</dbReference>
<name>A0A218NLU0_9ARCH</name>
<feature type="domain" description="RNA-binding S4" evidence="2">
    <location>
        <begin position="43"/>
        <end position="106"/>
    </location>
</feature>
<dbReference type="KEGG" id="marh:Mia14_0069"/>
<dbReference type="GO" id="GO:0003735">
    <property type="term" value="F:structural constituent of ribosome"/>
    <property type="evidence" value="ECO:0007669"/>
    <property type="project" value="InterPro"/>
</dbReference>
<dbReference type="RefSeq" id="WP_088819582.1">
    <property type="nucleotide sequence ID" value="NZ_CP019964.1"/>
</dbReference>
<dbReference type="GeneID" id="33313629"/>
<keyword evidence="1" id="KW-0694">RNA-binding</keyword>